<feature type="compositionally biased region" description="Basic residues" evidence="1">
    <location>
        <begin position="124"/>
        <end position="139"/>
    </location>
</feature>
<dbReference type="Proteomes" id="UP000701702">
    <property type="component" value="Unassembled WGS sequence"/>
</dbReference>
<dbReference type="EMBL" id="CAJZAF010000011">
    <property type="protein sequence ID" value="CAG9172449.1"/>
    <property type="molecule type" value="Genomic_DNA"/>
</dbReference>
<evidence type="ECO:0000313" key="2">
    <source>
        <dbReference type="EMBL" id="CAG9172449.1"/>
    </source>
</evidence>
<evidence type="ECO:0000256" key="1">
    <source>
        <dbReference type="SAM" id="MobiDB-lite"/>
    </source>
</evidence>
<feature type="region of interest" description="Disordered" evidence="1">
    <location>
        <begin position="109"/>
        <end position="139"/>
    </location>
</feature>
<feature type="compositionally biased region" description="Low complexity" evidence="1">
    <location>
        <begin position="111"/>
        <end position="123"/>
    </location>
</feature>
<keyword evidence="3" id="KW-1185">Reference proteome</keyword>
<dbReference type="InterPro" id="IPR018841">
    <property type="entry name" value="DUF2442"/>
</dbReference>
<dbReference type="RefSeq" id="WP_224002291.1">
    <property type="nucleotide sequence ID" value="NZ_CAJZAF010000011.1"/>
</dbReference>
<gene>
    <name evidence="2" type="ORF">LMG23994_02401</name>
</gene>
<accession>A0ABM8WY17</accession>
<reference evidence="2 3" key="1">
    <citation type="submission" date="2021-08" db="EMBL/GenBank/DDBJ databases">
        <authorList>
            <person name="Peeters C."/>
        </authorList>
    </citation>
    <scope>NUCLEOTIDE SEQUENCE [LARGE SCALE GENOMIC DNA]</scope>
    <source>
        <strain evidence="2 3">LMG 23994</strain>
    </source>
</reference>
<protein>
    <recommendedName>
        <fullName evidence="4">DUF2442 domain-containing protein</fullName>
    </recommendedName>
</protein>
<dbReference type="Gene3D" id="3.30.2020.40">
    <property type="entry name" value="Uncharacterised protein PF10387, DUF2442"/>
    <property type="match status" value="1"/>
</dbReference>
<evidence type="ECO:0008006" key="4">
    <source>
        <dbReference type="Google" id="ProtNLM"/>
    </source>
</evidence>
<proteinExistence type="predicted"/>
<sequence>MVLTDAEIAVANARGEARKAFTPAVVSVRYDRRAGRVVIALSTGLELAFPPTAVQGLEHARPADLVDAQISPSGLGIHFPRIDTDLYLPALLEGFLGSRRWMAAEMGKRGGASASAEKAAAARRNGRLGGRPRKIAAQA</sequence>
<name>A0ABM8WY17_9BURK</name>
<comment type="caution">
    <text evidence="2">The sequence shown here is derived from an EMBL/GenBank/DDBJ whole genome shotgun (WGS) entry which is preliminary data.</text>
</comment>
<dbReference type="Pfam" id="PF10387">
    <property type="entry name" value="DUF2442"/>
    <property type="match status" value="1"/>
</dbReference>
<evidence type="ECO:0000313" key="3">
    <source>
        <dbReference type="Proteomes" id="UP000701702"/>
    </source>
</evidence>
<organism evidence="2 3">
    <name type="scientific">Cupriavidus pinatubonensis</name>
    <dbReference type="NCBI Taxonomy" id="248026"/>
    <lineage>
        <taxon>Bacteria</taxon>
        <taxon>Pseudomonadati</taxon>
        <taxon>Pseudomonadota</taxon>
        <taxon>Betaproteobacteria</taxon>
        <taxon>Burkholderiales</taxon>
        <taxon>Burkholderiaceae</taxon>
        <taxon>Cupriavidus</taxon>
    </lineage>
</organism>